<evidence type="ECO:0000313" key="1">
    <source>
        <dbReference type="EMBL" id="MQX37436.1"/>
    </source>
</evidence>
<reference evidence="1 2" key="1">
    <citation type="submission" date="2019-10" db="EMBL/GenBank/DDBJ databases">
        <title>Draft whole-genome sequence of the purple nonsulfur photosynthetic bacterium Roseospira navarrensis DSM 15114.</title>
        <authorList>
            <person name="Kyndt J.A."/>
            <person name="Meyer T.E."/>
        </authorList>
    </citation>
    <scope>NUCLEOTIDE SEQUENCE [LARGE SCALE GENOMIC DNA]</scope>
    <source>
        <strain evidence="1 2">DSM 15114</strain>
    </source>
</reference>
<name>A0A7X1ZFA7_9PROT</name>
<protein>
    <submittedName>
        <fullName evidence="1">DUF1501 domain-containing protein</fullName>
    </submittedName>
</protein>
<dbReference type="EMBL" id="WIVE01000042">
    <property type="protein sequence ID" value="MQX37436.1"/>
    <property type="molecule type" value="Genomic_DNA"/>
</dbReference>
<dbReference type="AlphaFoldDB" id="A0A7X1ZFA7"/>
<dbReference type="PROSITE" id="PS51318">
    <property type="entry name" value="TAT"/>
    <property type="match status" value="1"/>
</dbReference>
<evidence type="ECO:0000313" key="2">
    <source>
        <dbReference type="Proteomes" id="UP000434582"/>
    </source>
</evidence>
<comment type="caution">
    <text evidence="1">The sequence shown here is derived from an EMBL/GenBank/DDBJ whole genome shotgun (WGS) entry which is preliminary data.</text>
</comment>
<dbReference type="Proteomes" id="UP000434582">
    <property type="component" value="Unassembled WGS sequence"/>
</dbReference>
<proteinExistence type="predicted"/>
<dbReference type="OrthoDB" id="9779968at2"/>
<organism evidence="1 2">
    <name type="scientific">Roseospira navarrensis</name>
    <dbReference type="NCBI Taxonomy" id="140058"/>
    <lineage>
        <taxon>Bacteria</taxon>
        <taxon>Pseudomonadati</taxon>
        <taxon>Pseudomonadota</taxon>
        <taxon>Alphaproteobacteria</taxon>
        <taxon>Rhodospirillales</taxon>
        <taxon>Rhodospirillaceae</taxon>
        <taxon>Roseospira</taxon>
    </lineage>
</organism>
<dbReference type="InterPro" id="IPR010869">
    <property type="entry name" value="DUF1501"/>
</dbReference>
<accession>A0A7X1ZFA7</accession>
<dbReference type="RefSeq" id="WP_153344911.1">
    <property type="nucleotide sequence ID" value="NZ_WIVE01000042.1"/>
</dbReference>
<dbReference type="Pfam" id="PF07394">
    <property type="entry name" value="DUF1501"/>
    <property type="match status" value="1"/>
</dbReference>
<dbReference type="InterPro" id="IPR006311">
    <property type="entry name" value="TAT_signal"/>
</dbReference>
<gene>
    <name evidence="1" type="ORF">GHC57_12995</name>
</gene>
<keyword evidence="2" id="KW-1185">Reference proteome</keyword>
<sequence>MHPTRRSVLARSGAAAVAALTGFPAILPRAALGNTTWGEVPSGLMPAGFTPSRILEIHCYGAPSIWENFWVRGPSSNPDWRGFDAEMAATDWLCPATASERPTSEGVVSFGQDSLGNDIFWGPATRPLWDSGIMDRTRMVVQKHDSPAIPIHEAAIPYAITGSRLGTPRHAGMGAAFQHRGMTLDPGRTIPHAYVLSPNNIAQFGMTDTAALATGTHPGGSRPLMVKIGGASDLEARLSRPGLSPARDDLLDALRGQYRDRLRRHGAMVPPVRSAQFTAYDAAVESLYNAPGLVSLFSGGVLDVDTMPYCLKQAGDADPADVANRPATAIDLARRLLTDPGNPARHVLIADGGVEKIAGGSQPPYDTHASVVSSAFEQVRATNANLFNMLYHLSQAIDPTGTDPTRINLDDTMIVINAEFGRTPRRTSYQGNDRGREHWPAGYVAILIGGPITSRAIVGGMTSNPGDSSDGTAPDGAWYKPTDIRGTLLMAGGVWPFESELFGTLDFGPQVNIGSETGNAQTIATDILGL</sequence>